<protein>
    <recommendedName>
        <fullName evidence="4">FNIP repeat-containing protein</fullName>
    </recommendedName>
</protein>
<sequence>MEINSNKIEKLFFEVYRNFYLKDIIFNHLRIYNENTNRIFKNCEKLRQYSQKHYIIKDDSESIDLYDNFSILSLLDIECLTLNNNYSHSIESYDLPKSLKKIKFGNNWNHGINLKNTNIETIIFANNYNKKLKAGDLPDSLKEIVFGYYYSQCLEIGSISSQVEKITFGNNPLVVGIIPSSCKILKLGELLIGSIPPNVTYLSFGNSFTNNNCKIKAGILPSSLTHLIFGDSNIELLKGSIPDSVKYLYFGSKFTNNNKSFKNVLPNNLLHLEFKNINFQFPIYEKPPNSILKNNYIPLIPKRKTTFSEILGNSILLIFYITRAIYESITGITD</sequence>
<dbReference type="PaxDb" id="44689-DDB0204805"/>
<evidence type="ECO:0000313" key="2">
    <source>
        <dbReference type="EMBL" id="EAL66115.1"/>
    </source>
</evidence>
<dbReference type="HOGENOM" id="CLU_678683_0_0_1"/>
<dbReference type="FunCoup" id="Q54SE5">
    <property type="interactions" value="131"/>
</dbReference>
<dbReference type="EMBL" id="AAFI02000047">
    <property type="protein sequence ID" value="EAL66115.1"/>
    <property type="molecule type" value="Genomic_DNA"/>
</dbReference>
<dbReference type="InParanoid" id="Q54SE5"/>
<dbReference type="RefSeq" id="XP_640094.1">
    <property type="nucleotide sequence ID" value="XM_635002.1"/>
</dbReference>
<dbReference type="SMR" id="Q54SE5"/>
<dbReference type="Proteomes" id="UP000002195">
    <property type="component" value="Unassembled WGS sequence"/>
</dbReference>
<dbReference type="AlphaFoldDB" id="Q54SE5"/>
<dbReference type="VEuPathDB" id="AmoebaDB:DDB_G0282511"/>
<evidence type="ECO:0000256" key="1">
    <source>
        <dbReference type="ARBA" id="ARBA00022737"/>
    </source>
</evidence>
<proteinExistence type="predicted"/>
<keyword evidence="1" id="KW-0677">Repeat</keyword>
<accession>Q54SE5</accession>
<evidence type="ECO:0000313" key="3">
    <source>
        <dbReference type="Proteomes" id="UP000002195"/>
    </source>
</evidence>
<gene>
    <name evidence="2" type="ORF">DDB_G0282511</name>
</gene>
<organism evidence="2 3">
    <name type="scientific">Dictyostelium discoideum</name>
    <name type="common">Social amoeba</name>
    <dbReference type="NCBI Taxonomy" id="44689"/>
    <lineage>
        <taxon>Eukaryota</taxon>
        <taxon>Amoebozoa</taxon>
        <taxon>Evosea</taxon>
        <taxon>Eumycetozoa</taxon>
        <taxon>Dictyostelia</taxon>
        <taxon>Dictyosteliales</taxon>
        <taxon>Dictyosteliaceae</taxon>
        <taxon>Dictyostelium</taxon>
    </lineage>
</organism>
<reference evidence="2 3" key="1">
    <citation type="journal article" date="2005" name="Nature">
        <title>The genome of the social amoeba Dictyostelium discoideum.</title>
        <authorList>
            <consortium name="The Dictyostelium discoideum Sequencing Consortium"/>
            <person name="Eichinger L."/>
            <person name="Pachebat J.A."/>
            <person name="Glockner G."/>
            <person name="Rajandream M.A."/>
            <person name="Sucgang R."/>
            <person name="Berriman M."/>
            <person name="Song J."/>
            <person name="Olsen R."/>
            <person name="Szafranski K."/>
            <person name="Xu Q."/>
            <person name="Tunggal B."/>
            <person name="Kummerfeld S."/>
            <person name="Madera M."/>
            <person name="Konfortov B.A."/>
            <person name="Rivero F."/>
            <person name="Bankier A.T."/>
            <person name="Lehmann R."/>
            <person name="Hamlin N."/>
            <person name="Davies R."/>
            <person name="Gaudet P."/>
            <person name="Fey P."/>
            <person name="Pilcher K."/>
            <person name="Chen G."/>
            <person name="Saunders D."/>
            <person name="Sodergren E."/>
            <person name="Davis P."/>
            <person name="Kerhornou A."/>
            <person name="Nie X."/>
            <person name="Hall N."/>
            <person name="Anjard C."/>
            <person name="Hemphill L."/>
            <person name="Bason N."/>
            <person name="Farbrother P."/>
            <person name="Desany B."/>
            <person name="Just E."/>
            <person name="Morio T."/>
            <person name="Rost R."/>
            <person name="Churcher C."/>
            <person name="Cooper J."/>
            <person name="Haydock S."/>
            <person name="van Driessche N."/>
            <person name="Cronin A."/>
            <person name="Goodhead I."/>
            <person name="Muzny D."/>
            <person name="Mourier T."/>
            <person name="Pain A."/>
            <person name="Lu M."/>
            <person name="Harper D."/>
            <person name="Lindsay R."/>
            <person name="Hauser H."/>
            <person name="James K."/>
            <person name="Quiles M."/>
            <person name="Madan Babu M."/>
            <person name="Saito T."/>
            <person name="Buchrieser C."/>
            <person name="Wardroper A."/>
            <person name="Felder M."/>
            <person name="Thangavelu M."/>
            <person name="Johnson D."/>
            <person name="Knights A."/>
            <person name="Loulseged H."/>
            <person name="Mungall K."/>
            <person name="Oliver K."/>
            <person name="Price C."/>
            <person name="Quail M.A."/>
            <person name="Urushihara H."/>
            <person name="Hernandez J."/>
            <person name="Rabbinowitsch E."/>
            <person name="Steffen D."/>
            <person name="Sanders M."/>
            <person name="Ma J."/>
            <person name="Kohara Y."/>
            <person name="Sharp S."/>
            <person name="Simmonds M."/>
            <person name="Spiegler S."/>
            <person name="Tivey A."/>
            <person name="Sugano S."/>
            <person name="White B."/>
            <person name="Walker D."/>
            <person name="Woodward J."/>
            <person name="Winckler T."/>
            <person name="Tanaka Y."/>
            <person name="Shaulsky G."/>
            <person name="Schleicher M."/>
            <person name="Weinstock G."/>
            <person name="Rosenthal A."/>
            <person name="Cox E.C."/>
            <person name="Chisholm R.L."/>
            <person name="Gibbs R."/>
            <person name="Loomis W.F."/>
            <person name="Platzer M."/>
            <person name="Kay R.R."/>
            <person name="Williams J."/>
            <person name="Dear P.H."/>
            <person name="Noegel A.A."/>
            <person name="Barrell B."/>
            <person name="Kuspa A."/>
        </authorList>
    </citation>
    <scope>NUCLEOTIDE SEQUENCE [LARGE SCALE GENOMIC DNA]</scope>
    <source>
        <strain evidence="2 3">AX4</strain>
    </source>
</reference>
<name>Q54SE5_DICDI</name>
<dbReference type="Pfam" id="PF05725">
    <property type="entry name" value="FNIP"/>
    <property type="match status" value="2"/>
</dbReference>
<evidence type="ECO:0008006" key="4">
    <source>
        <dbReference type="Google" id="ProtNLM"/>
    </source>
</evidence>
<dbReference type="dictyBase" id="DDB_G0282511"/>
<dbReference type="PANTHER" id="PTHR32134:SF169">
    <property type="entry name" value="FNIP REPEAT-CONTAINING PROTEIN-RELATED"/>
    <property type="match status" value="1"/>
</dbReference>
<dbReference type="PhylomeDB" id="Q54SE5"/>
<dbReference type="InterPro" id="IPR051251">
    <property type="entry name" value="STK_FNIP-Repeat"/>
</dbReference>
<keyword evidence="3" id="KW-1185">Reference proteome</keyword>
<dbReference type="PANTHER" id="PTHR32134">
    <property type="entry name" value="FNIP REPEAT-CONTAINING PROTEIN"/>
    <property type="match status" value="1"/>
</dbReference>
<comment type="caution">
    <text evidence="2">The sequence shown here is derived from an EMBL/GenBank/DDBJ whole genome shotgun (WGS) entry which is preliminary data.</text>
</comment>
<dbReference type="InterPro" id="IPR008615">
    <property type="entry name" value="FNIP"/>
</dbReference>
<dbReference type="KEGG" id="ddi:DDB_G0282511"/>
<dbReference type="GeneID" id="8623625"/>